<evidence type="ECO:0000256" key="1">
    <source>
        <dbReference type="ARBA" id="ARBA00022729"/>
    </source>
</evidence>
<dbReference type="PANTHER" id="PTHR34216">
    <property type="match status" value="1"/>
</dbReference>
<dbReference type="OrthoDB" id="10436at2157"/>
<dbReference type="AlphaFoldDB" id="A0A8J8Q2A1"/>
<dbReference type="InterPro" id="IPR002509">
    <property type="entry name" value="NODB_dom"/>
</dbReference>
<accession>A0A8J8Q2A1</accession>
<organism evidence="4 5">
    <name type="scientific">Natronococcus pandeyae</name>
    <dbReference type="NCBI Taxonomy" id="2055836"/>
    <lineage>
        <taxon>Archaea</taxon>
        <taxon>Methanobacteriati</taxon>
        <taxon>Methanobacteriota</taxon>
        <taxon>Stenosarchaea group</taxon>
        <taxon>Halobacteria</taxon>
        <taxon>Halobacteriales</taxon>
        <taxon>Natrialbaceae</taxon>
        <taxon>Natronococcus</taxon>
    </lineage>
</organism>
<name>A0A8J8Q2A1_9EURY</name>
<dbReference type="GO" id="GO:0016810">
    <property type="term" value="F:hydrolase activity, acting on carbon-nitrogen (but not peptide) bonds"/>
    <property type="evidence" value="ECO:0007669"/>
    <property type="project" value="InterPro"/>
</dbReference>
<dbReference type="EMBL" id="PHNJ01000006">
    <property type="protein sequence ID" value="TYL38101.1"/>
    <property type="molecule type" value="Genomic_DNA"/>
</dbReference>
<evidence type="ECO:0000259" key="3">
    <source>
        <dbReference type="PROSITE" id="PS51677"/>
    </source>
</evidence>
<dbReference type="SUPFAM" id="SSF88713">
    <property type="entry name" value="Glycoside hydrolase/deacetylase"/>
    <property type="match status" value="1"/>
</dbReference>
<dbReference type="RefSeq" id="WP_148858410.1">
    <property type="nucleotide sequence ID" value="NZ_PHNJ01000006.1"/>
</dbReference>
<feature type="domain" description="NodB homology" evidence="3">
    <location>
        <begin position="201"/>
        <end position="419"/>
    </location>
</feature>
<dbReference type="Pfam" id="PF01522">
    <property type="entry name" value="Polysacc_deac_1"/>
    <property type="match status" value="1"/>
</dbReference>
<keyword evidence="5" id="KW-1185">Reference proteome</keyword>
<feature type="region of interest" description="Disordered" evidence="2">
    <location>
        <begin position="20"/>
        <end position="56"/>
    </location>
</feature>
<dbReference type="Gene3D" id="3.20.20.370">
    <property type="entry name" value="Glycoside hydrolase/deacetylase"/>
    <property type="match status" value="1"/>
</dbReference>
<dbReference type="CDD" id="cd10970">
    <property type="entry name" value="CE4_DAC_u1_6s"/>
    <property type="match status" value="1"/>
</dbReference>
<evidence type="ECO:0000313" key="4">
    <source>
        <dbReference type="EMBL" id="TYL38101.1"/>
    </source>
</evidence>
<proteinExistence type="predicted"/>
<protein>
    <submittedName>
        <fullName evidence="4">Polysaccharide deacetylase</fullName>
    </submittedName>
</protein>
<comment type="caution">
    <text evidence="4">The sequence shown here is derived from an EMBL/GenBank/DDBJ whole genome shotgun (WGS) entry which is preliminary data.</text>
</comment>
<dbReference type="InterPro" id="IPR051398">
    <property type="entry name" value="Polysacch_Deacetylase"/>
</dbReference>
<dbReference type="Proteomes" id="UP000766904">
    <property type="component" value="Unassembled WGS sequence"/>
</dbReference>
<sequence length="419" mass="46972">MKRRAYLAAASAVCLAGCAGSDTLESETTSNRNGSSDDDETKPDSTEPREPLIPEAADDFEELSRWSIDGGSMDADADRVLVGSQSARVEIPAAAEATQLSLEYESPFDLADVVPGVAMASSDFVFPWLRLFDADGNRIDYRRGSRGELPLMRYNFGVDGRDDAFDPTTVSKVQLHIWTDEGREPTVWFDDLHFVPRPETGKVMIQFDDNHVTDYTEALPVLEEYGYPAVTFVNPGRIEAETSGVTDPGGLPRITVDQTHELHDAGWVISNHCYNHPELADLEPDEQEEEIRRGKEWLENEGFDEGARYFAYPHGSYDATTLELIDEYHDLGFGGGHPVQGYNVNHVLNSRIGDPSAERMATELERTAEMRGITSFFYHRLEDDLLEDFETAIELLHEYESAGEIDVILPQDLERDYLF</sequence>
<dbReference type="GO" id="GO:0005975">
    <property type="term" value="P:carbohydrate metabolic process"/>
    <property type="evidence" value="ECO:0007669"/>
    <property type="project" value="InterPro"/>
</dbReference>
<reference evidence="4" key="1">
    <citation type="submission" date="2017-11" db="EMBL/GenBank/DDBJ databases">
        <authorList>
            <person name="Kajale S.C."/>
            <person name="Sharma A."/>
        </authorList>
    </citation>
    <scope>NUCLEOTIDE SEQUENCE</scope>
    <source>
        <strain evidence="4">LS1_42</strain>
    </source>
</reference>
<gene>
    <name evidence="4" type="ORF">CV102_12905</name>
</gene>
<evidence type="ECO:0000313" key="5">
    <source>
        <dbReference type="Proteomes" id="UP000766904"/>
    </source>
</evidence>
<dbReference type="InterPro" id="IPR011330">
    <property type="entry name" value="Glyco_hydro/deAcase_b/a-brl"/>
</dbReference>
<feature type="compositionally biased region" description="Basic and acidic residues" evidence="2">
    <location>
        <begin position="42"/>
        <end position="52"/>
    </location>
</feature>
<dbReference type="PANTHER" id="PTHR34216:SF7">
    <property type="entry name" value="POLY-BETA-1,6-N-ACETYL-D-GLUCOSAMINE N-DEACETYLASE"/>
    <property type="match status" value="1"/>
</dbReference>
<evidence type="ECO:0000256" key="2">
    <source>
        <dbReference type="SAM" id="MobiDB-lite"/>
    </source>
</evidence>
<keyword evidence="1" id="KW-0732">Signal</keyword>
<dbReference type="PROSITE" id="PS51677">
    <property type="entry name" value="NODB"/>
    <property type="match status" value="1"/>
</dbReference>